<evidence type="ECO:0000256" key="7">
    <source>
        <dbReference type="ARBA" id="ARBA00023136"/>
    </source>
</evidence>
<accession>A0A6N3DZE2</accession>
<evidence type="ECO:0000256" key="8">
    <source>
        <dbReference type="PIRNR" id="PIRNR006351"/>
    </source>
</evidence>
<dbReference type="RefSeq" id="WP_156626572.1">
    <property type="nucleotide sequence ID" value="NZ_CACRTO010000020.1"/>
</dbReference>
<feature type="transmembrane region" description="Helical" evidence="9">
    <location>
        <begin position="212"/>
        <end position="233"/>
    </location>
</feature>
<comment type="function">
    <text evidence="8">The phosphoenolpyruvate-dependent sugar phosphotransferase system (PTS), a major carbohydrate active -transport system, catalyzes the phosphorylation of incoming sugar substrates concomitant with their translocation across the cell membrane.</text>
</comment>
<dbReference type="GO" id="GO:0005886">
    <property type="term" value="C:plasma membrane"/>
    <property type="evidence" value="ECO:0007669"/>
    <property type="project" value="UniProtKB-SubCell"/>
</dbReference>
<feature type="transmembrane region" description="Helical" evidence="9">
    <location>
        <begin position="392"/>
        <end position="411"/>
    </location>
</feature>
<keyword evidence="3 8" id="KW-1003">Cell membrane</keyword>
<evidence type="ECO:0000256" key="2">
    <source>
        <dbReference type="ARBA" id="ARBA00022448"/>
    </source>
</evidence>
<comment type="subcellular location">
    <subcellularLocation>
        <location evidence="1">Cell membrane</location>
        <topology evidence="1">Multi-pass membrane protein</topology>
    </subcellularLocation>
</comment>
<name>A0A6N3DZE2_9CLOT</name>
<dbReference type="PANTHER" id="PTHR33989">
    <property type="match status" value="1"/>
</dbReference>
<evidence type="ECO:0000256" key="4">
    <source>
        <dbReference type="ARBA" id="ARBA00022597"/>
    </source>
</evidence>
<organism evidence="11">
    <name type="scientific">Clostridium tertium</name>
    <dbReference type="NCBI Taxonomy" id="1559"/>
    <lineage>
        <taxon>Bacteria</taxon>
        <taxon>Bacillati</taxon>
        <taxon>Bacillota</taxon>
        <taxon>Clostridia</taxon>
        <taxon>Eubacteriales</taxon>
        <taxon>Clostridiaceae</taxon>
        <taxon>Clostridium</taxon>
    </lineage>
</organism>
<evidence type="ECO:0000313" key="11">
    <source>
        <dbReference type="EMBL" id="VYU34330.1"/>
    </source>
</evidence>
<dbReference type="Pfam" id="PF02378">
    <property type="entry name" value="PTS_EIIC"/>
    <property type="match status" value="1"/>
</dbReference>
<keyword evidence="6 9" id="KW-1133">Transmembrane helix</keyword>
<dbReference type="GO" id="GO:1902815">
    <property type="term" value="P:N,N'-diacetylchitobiose import"/>
    <property type="evidence" value="ECO:0007669"/>
    <property type="project" value="TreeGrafter"/>
</dbReference>
<feature type="domain" description="PTS EIIC type-3" evidence="10">
    <location>
        <begin position="15"/>
        <end position="410"/>
    </location>
</feature>
<feature type="transmembrane region" description="Helical" evidence="9">
    <location>
        <begin position="240"/>
        <end position="264"/>
    </location>
</feature>
<dbReference type="PANTHER" id="PTHR33989:SF4">
    <property type="entry name" value="PTS SYSTEM N,N'-DIACETYLCHITOBIOSE-SPECIFIC EIIC COMPONENT"/>
    <property type="match status" value="1"/>
</dbReference>
<feature type="transmembrane region" description="Helical" evidence="9">
    <location>
        <begin position="284"/>
        <end position="306"/>
    </location>
</feature>
<proteinExistence type="predicted"/>
<dbReference type="GO" id="GO:0008982">
    <property type="term" value="F:protein-N(PI)-phosphohistidine-sugar phosphotransferase activity"/>
    <property type="evidence" value="ECO:0007669"/>
    <property type="project" value="UniProtKB-UniRule"/>
</dbReference>
<gene>
    <name evidence="11" type="primary">licC_4</name>
    <name evidence="11" type="ORF">CTLFYP3_02121</name>
</gene>
<dbReference type="EMBL" id="CACRTO010000020">
    <property type="protein sequence ID" value="VYU34330.1"/>
    <property type="molecule type" value="Genomic_DNA"/>
</dbReference>
<feature type="transmembrane region" description="Helical" evidence="9">
    <location>
        <begin position="110"/>
        <end position="129"/>
    </location>
</feature>
<feature type="transmembrane region" description="Helical" evidence="9">
    <location>
        <begin position="38"/>
        <end position="58"/>
    </location>
</feature>
<dbReference type="PIRSF" id="PIRSF006351">
    <property type="entry name" value="PTS_EIIC-Cellobiose"/>
    <property type="match status" value="1"/>
</dbReference>
<dbReference type="InterPro" id="IPR004796">
    <property type="entry name" value="PTS_IIC_cello"/>
</dbReference>
<feature type="transmembrane region" description="Helical" evidence="9">
    <location>
        <begin position="343"/>
        <end position="362"/>
    </location>
</feature>
<evidence type="ECO:0000259" key="10">
    <source>
        <dbReference type="PROSITE" id="PS51105"/>
    </source>
</evidence>
<evidence type="ECO:0000256" key="5">
    <source>
        <dbReference type="ARBA" id="ARBA00022692"/>
    </source>
</evidence>
<protein>
    <recommendedName>
        <fullName evidence="8">Permease IIC component</fullName>
    </recommendedName>
</protein>
<feature type="transmembrane region" description="Helical" evidence="9">
    <location>
        <begin position="182"/>
        <end position="200"/>
    </location>
</feature>
<dbReference type="PROSITE" id="PS51105">
    <property type="entry name" value="PTS_EIIC_TYPE_3"/>
    <property type="match status" value="1"/>
</dbReference>
<keyword evidence="2 8" id="KW-0813">Transport</keyword>
<dbReference type="AlphaFoldDB" id="A0A6N3DZE2"/>
<feature type="transmembrane region" description="Helical" evidence="9">
    <location>
        <begin position="78"/>
        <end position="98"/>
    </location>
</feature>
<evidence type="ECO:0000256" key="1">
    <source>
        <dbReference type="ARBA" id="ARBA00004651"/>
    </source>
</evidence>
<feature type="transmembrane region" description="Helical" evidence="9">
    <location>
        <begin position="318"/>
        <end position="337"/>
    </location>
</feature>
<keyword evidence="4 8" id="KW-0762">Sugar transport</keyword>
<evidence type="ECO:0000256" key="3">
    <source>
        <dbReference type="ARBA" id="ARBA00022475"/>
    </source>
</evidence>
<keyword evidence="7 8" id="KW-0472">Membrane</keyword>
<dbReference type="NCBIfam" id="TIGR00410">
    <property type="entry name" value="lacE"/>
    <property type="match status" value="1"/>
</dbReference>
<evidence type="ECO:0000256" key="6">
    <source>
        <dbReference type="ARBA" id="ARBA00022989"/>
    </source>
</evidence>
<feature type="transmembrane region" description="Helical" evidence="9">
    <location>
        <begin position="141"/>
        <end position="161"/>
    </location>
</feature>
<sequence>MSNNKGKMDKFVNKLEKHLGPIAAKVERQRHVQSIKNGMMSLISILMVGSFTLVISAIGQLFPDGSGVKEFFVNNADILNIPFNFTFGLLALYCAITISYNHAKQLNIPIAHGVLGGVLATLMLNIKIVDGVMDVQYLDSRGMFVAIICSLVAVEIMAFFMRKKFTLRFDGLPEMISQTFESIIPLVTVLLIALFVSLGVQNITGGQIVPEAFTTFLAPSLSSIDTVWAVMLISFLEMLFWFVGLNGYAILVGFVMPFMTQYLAANAAAYQAGEAIPHVFAPTFWDYFLGATGSGITGALVILAIMSKRKELKAVGKASVLPAIFTISEPIVFGLPIAFNPYLFIPFVFGTPLVGAFSFMVFKSGIVRPPVVHVGGTPVPLAQYLTTMDWKAVILFFVIIALGVAMYYPFFKMYEKSLEKKEETKSDREKELDALDLDF</sequence>
<dbReference type="GO" id="GO:0009401">
    <property type="term" value="P:phosphoenolpyruvate-dependent sugar phosphotransferase system"/>
    <property type="evidence" value="ECO:0007669"/>
    <property type="project" value="InterPro"/>
</dbReference>
<reference evidence="11" key="1">
    <citation type="submission" date="2019-11" db="EMBL/GenBank/DDBJ databases">
        <authorList>
            <person name="Feng L."/>
        </authorList>
    </citation>
    <scope>NUCLEOTIDE SEQUENCE</scope>
    <source>
        <strain evidence="11">CTertiumLFYP3</strain>
    </source>
</reference>
<dbReference type="InterPro" id="IPR003352">
    <property type="entry name" value="PTS_EIIC"/>
</dbReference>
<dbReference type="InterPro" id="IPR004501">
    <property type="entry name" value="PTS_EIIC_3"/>
</dbReference>
<keyword evidence="5 9" id="KW-0812">Transmembrane</keyword>
<evidence type="ECO:0000256" key="9">
    <source>
        <dbReference type="SAM" id="Phobius"/>
    </source>
</evidence>
<dbReference type="InterPro" id="IPR051088">
    <property type="entry name" value="PTS_Sugar-EIIC/EIIB"/>
</dbReference>